<comment type="catalytic activity">
    <reaction evidence="11">
        <text>2-formamido-N(1)-(5-O-phospho-beta-D-ribosyl)acetamidine + ATP = 5-amino-1-(5-phospho-beta-D-ribosyl)imidazole + ADP + phosphate + H(+)</text>
        <dbReference type="Rhea" id="RHEA:23032"/>
        <dbReference type="ChEBI" id="CHEBI:15378"/>
        <dbReference type="ChEBI" id="CHEBI:30616"/>
        <dbReference type="ChEBI" id="CHEBI:43474"/>
        <dbReference type="ChEBI" id="CHEBI:137981"/>
        <dbReference type="ChEBI" id="CHEBI:147287"/>
        <dbReference type="ChEBI" id="CHEBI:456216"/>
        <dbReference type="EC" id="6.3.3.1"/>
    </reaction>
</comment>
<proteinExistence type="inferred from homology"/>
<feature type="domain" description="PurM-like N-terminal" evidence="12">
    <location>
        <begin position="43"/>
        <end position="161"/>
    </location>
</feature>
<dbReference type="EC" id="6.3.3.1" evidence="3"/>
<gene>
    <name evidence="14" type="ORF">V2H41_03760</name>
</gene>
<keyword evidence="6" id="KW-0547">Nucleotide-binding</keyword>
<evidence type="ECO:0000256" key="10">
    <source>
        <dbReference type="ARBA" id="ARBA00033093"/>
    </source>
</evidence>
<evidence type="ECO:0000256" key="9">
    <source>
        <dbReference type="ARBA" id="ARBA00032931"/>
    </source>
</evidence>
<comment type="caution">
    <text evidence="14">The sequence shown here is derived from an EMBL/GenBank/DDBJ whole genome shotgun (WGS) entry which is preliminary data.</text>
</comment>
<dbReference type="Proteomes" id="UP001357452">
    <property type="component" value="Unassembled WGS sequence"/>
</dbReference>
<dbReference type="SUPFAM" id="SSF56042">
    <property type="entry name" value="PurM C-terminal domain-like"/>
    <property type="match status" value="1"/>
</dbReference>
<evidence type="ECO:0000256" key="5">
    <source>
        <dbReference type="ARBA" id="ARBA00022598"/>
    </source>
</evidence>
<dbReference type="SUPFAM" id="SSF55326">
    <property type="entry name" value="PurM N-terminal domain-like"/>
    <property type="match status" value="1"/>
</dbReference>
<evidence type="ECO:0000313" key="14">
    <source>
        <dbReference type="EMBL" id="MEE6186381.1"/>
    </source>
</evidence>
<dbReference type="InterPro" id="IPR036921">
    <property type="entry name" value="PurM-like_N_sf"/>
</dbReference>
<feature type="domain" description="PurM-like C-terminal" evidence="13">
    <location>
        <begin position="270"/>
        <end position="378"/>
    </location>
</feature>
<evidence type="ECO:0000259" key="12">
    <source>
        <dbReference type="Pfam" id="PF00586"/>
    </source>
</evidence>
<evidence type="ECO:0000256" key="3">
    <source>
        <dbReference type="ARBA" id="ARBA00013047"/>
    </source>
</evidence>
<reference evidence="14 15" key="1">
    <citation type="submission" date="2024-01" db="EMBL/GenBank/DDBJ databases">
        <title>Niabella digestum sp. nov., isolated from waste digestion system.</title>
        <authorList>
            <person name="Zhang L."/>
        </authorList>
    </citation>
    <scope>NUCLEOTIDE SEQUENCE [LARGE SCALE GENOMIC DNA]</scope>
    <source>
        <strain evidence="14 15">A18</strain>
    </source>
</reference>
<dbReference type="InterPro" id="IPR016188">
    <property type="entry name" value="PurM-like_N"/>
</dbReference>
<name>A0ABU7REI2_9BACT</name>
<sequence>MSLYSKRGVSAQKEEVHEAVKNLDKGLYSNAFCKIYPDVLTGDPDSVNVMHADGAGTKSILAYLYWKETGDASVWRGIAQDAIVMNLDDLLCVGIYDKLAFSSTIDRNKTLIPAEVLSEVINGSQAFFDNMKQYGVNITFMGGETADVGDVVRTIAVNGTMAAKWPKSKLITNEKIAAGDVIVGLASFGQTHYEQAYNSGIASNGLTSARHDVLNKYYADNFPETYEPSLNKEVVYIGKYRMTDTITIDGAETTIGKLILSPTRTFAPVMKVLLEEHFEAIHGLIHCSGGGQTKCLKYVPDNVKIVKDNLFAPPVIFDIIKEASGADDREMYQVFNMGTRLEIYTTEAAAADIIAVAASFGVQAQIIGRVEAADKKGLDIVQNGDVIARY</sequence>
<accession>A0ABU7REI2</accession>
<evidence type="ECO:0000259" key="13">
    <source>
        <dbReference type="Pfam" id="PF02769"/>
    </source>
</evidence>
<dbReference type="Gene3D" id="3.90.650.10">
    <property type="entry name" value="PurM-like C-terminal domain"/>
    <property type="match status" value="1"/>
</dbReference>
<dbReference type="PANTHER" id="PTHR10520">
    <property type="entry name" value="TRIFUNCTIONAL PURINE BIOSYNTHETIC PROTEIN ADENOSINE-3-RELATED"/>
    <property type="match status" value="1"/>
</dbReference>
<evidence type="ECO:0000256" key="6">
    <source>
        <dbReference type="ARBA" id="ARBA00022741"/>
    </source>
</evidence>
<comment type="similarity">
    <text evidence="2">Belongs to the AIR synthase family.</text>
</comment>
<comment type="pathway">
    <text evidence="1">Purine metabolism; IMP biosynthesis via de novo pathway; 5-amino-1-(5-phospho-D-ribosyl)imidazole from N(2)-formyl-N(1)-(5-phospho-D-ribosyl)glycinamide: step 2/2.</text>
</comment>
<keyword evidence="7" id="KW-0067">ATP-binding</keyword>
<evidence type="ECO:0000313" key="15">
    <source>
        <dbReference type="Proteomes" id="UP001357452"/>
    </source>
</evidence>
<protein>
    <recommendedName>
        <fullName evidence="4">Phosphoribosylformylglycinamidine cyclo-ligase</fullName>
        <ecNumber evidence="3">6.3.3.1</ecNumber>
    </recommendedName>
    <alternativeName>
        <fullName evidence="9">AIR synthase</fullName>
    </alternativeName>
    <alternativeName>
        <fullName evidence="10">AIRS</fullName>
    </alternativeName>
    <alternativeName>
        <fullName evidence="8">Phosphoribosyl-aminoimidazole synthetase</fullName>
    </alternativeName>
</protein>
<evidence type="ECO:0000256" key="11">
    <source>
        <dbReference type="ARBA" id="ARBA00049057"/>
    </source>
</evidence>
<dbReference type="RefSeq" id="WP_330973790.1">
    <property type="nucleotide sequence ID" value="NZ_JAZGLY010000002.1"/>
</dbReference>
<dbReference type="EMBL" id="JAZGLY010000002">
    <property type="protein sequence ID" value="MEE6186381.1"/>
    <property type="molecule type" value="Genomic_DNA"/>
</dbReference>
<dbReference type="InterPro" id="IPR036676">
    <property type="entry name" value="PurM-like_C_sf"/>
</dbReference>
<dbReference type="InterPro" id="IPR004733">
    <property type="entry name" value="PurM_cligase"/>
</dbReference>
<dbReference type="Pfam" id="PF00586">
    <property type="entry name" value="AIRS"/>
    <property type="match status" value="1"/>
</dbReference>
<evidence type="ECO:0000256" key="8">
    <source>
        <dbReference type="ARBA" id="ARBA00031908"/>
    </source>
</evidence>
<evidence type="ECO:0000256" key="1">
    <source>
        <dbReference type="ARBA" id="ARBA00004686"/>
    </source>
</evidence>
<keyword evidence="5" id="KW-0436">Ligase</keyword>
<keyword evidence="15" id="KW-1185">Reference proteome</keyword>
<dbReference type="PANTHER" id="PTHR10520:SF12">
    <property type="entry name" value="TRIFUNCTIONAL PURINE BIOSYNTHETIC PROTEIN ADENOSINE-3"/>
    <property type="match status" value="1"/>
</dbReference>
<evidence type="ECO:0000256" key="7">
    <source>
        <dbReference type="ARBA" id="ARBA00022840"/>
    </source>
</evidence>
<dbReference type="InterPro" id="IPR010918">
    <property type="entry name" value="PurM-like_C_dom"/>
</dbReference>
<dbReference type="Pfam" id="PF02769">
    <property type="entry name" value="AIRS_C"/>
    <property type="match status" value="1"/>
</dbReference>
<evidence type="ECO:0000256" key="4">
    <source>
        <dbReference type="ARBA" id="ARBA00020367"/>
    </source>
</evidence>
<dbReference type="Gene3D" id="3.30.1330.10">
    <property type="entry name" value="PurM-like, N-terminal domain"/>
    <property type="match status" value="1"/>
</dbReference>
<evidence type="ECO:0000256" key="2">
    <source>
        <dbReference type="ARBA" id="ARBA00010280"/>
    </source>
</evidence>
<organism evidence="14 15">
    <name type="scientific">Niabella digestorum</name>
    <dbReference type="NCBI Taxonomy" id="3117701"/>
    <lineage>
        <taxon>Bacteria</taxon>
        <taxon>Pseudomonadati</taxon>
        <taxon>Bacteroidota</taxon>
        <taxon>Chitinophagia</taxon>
        <taxon>Chitinophagales</taxon>
        <taxon>Chitinophagaceae</taxon>
        <taxon>Niabella</taxon>
    </lineage>
</organism>